<evidence type="ECO:0000256" key="1">
    <source>
        <dbReference type="ARBA" id="ARBA00001274"/>
    </source>
</evidence>
<dbReference type="InterPro" id="IPR001926">
    <property type="entry name" value="TrpB-like_PALP"/>
</dbReference>
<dbReference type="GO" id="GO:0004794">
    <property type="term" value="F:threonine deaminase activity"/>
    <property type="evidence" value="ECO:0007669"/>
    <property type="project" value="UniProtKB-EC"/>
</dbReference>
<comment type="function">
    <text evidence="7">Catalyzes the anaerobic formation of alpha-ketobutyrate and ammonia from threonine in a two-step reaction. The first step involved a dehydration of threonine and a production of enamine intermediates (aminocrotonate), which tautomerizes to its imine form (iminobutyrate). Both intermediates are unstable and short-lived. The second step is the nonenzymatic hydrolysis of the enamine/imine intermediates to form 2-ketobutyrate and free ammonia. In the low water environment of the cell, the second step is accelerated by RidA.</text>
</comment>
<evidence type="ECO:0000256" key="4">
    <source>
        <dbReference type="ARBA" id="ARBA00012096"/>
    </source>
</evidence>
<reference evidence="10" key="1">
    <citation type="submission" date="2021-04" db="EMBL/GenBank/DDBJ databases">
        <title>Genome based classification of Actinospica acidithermotolerans sp. nov., an actinobacterium isolated from an Indonesian hot spring.</title>
        <authorList>
            <person name="Kusuma A.B."/>
            <person name="Putra K.E."/>
            <person name="Nafisah S."/>
            <person name="Loh J."/>
            <person name="Nouioui I."/>
            <person name="Goodfellow M."/>
        </authorList>
    </citation>
    <scope>NUCLEOTIDE SEQUENCE</scope>
    <source>
        <strain evidence="10">DSM 45618</strain>
    </source>
</reference>
<keyword evidence="11" id="KW-1185">Reference proteome</keyword>
<dbReference type="InterPro" id="IPR036052">
    <property type="entry name" value="TrpB-like_PALP_sf"/>
</dbReference>
<dbReference type="RefSeq" id="WP_211467038.1">
    <property type="nucleotide sequence ID" value="NZ_JAGSXH010000025.1"/>
</dbReference>
<evidence type="ECO:0000256" key="5">
    <source>
        <dbReference type="ARBA" id="ARBA00022898"/>
    </source>
</evidence>
<evidence type="ECO:0000256" key="7">
    <source>
        <dbReference type="ARBA" id="ARBA00025527"/>
    </source>
</evidence>
<gene>
    <name evidence="10" type="ORF">KGA66_10040</name>
</gene>
<evidence type="ECO:0000256" key="2">
    <source>
        <dbReference type="ARBA" id="ARBA00001933"/>
    </source>
</evidence>
<evidence type="ECO:0000313" key="11">
    <source>
        <dbReference type="Proteomes" id="UP000677913"/>
    </source>
</evidence>
<sequence>MTELVRIAEILEARKRIEGIAVRTPLLPCPWADADRPLWIKAECLQNTGTFKIRGAVNALASLEPRERDAGVIAVSSGNHGRAVAYAAARLGVDALIVIPHGSAENKVAATRALGATIVRVPAEEREQAARSLAAQTGRTLIHPFDDPRVIAGQGTIGAEIAEQARELGIEVDAILVPVGGGGLLCGIAVAANALMPGVAVHGVEPELAADAHDSLRRGERTTWPVSDTWRTVADALRSTAVGELTWRHLRTLTASVLTVSETAILDAVRTLADSAHLVAEPGGAVGVAAYLTRLDQLPAGRGYVAVVSGGNVAMDAYSRILTGWFSTGGAGGV</sequence>
<evidence type="ECO:0000256" key="6">
    <source>
        <dbReference type="ARBA" id="ARBA00023239"/>
    </source>
</evidence>
<dbReference type="FunFam" id="3.40.50.1100:FF:000005">
    <property type="entry name" value="Threonine dehydratase catabolic"/>
    <property type="match status" value="1"/>
</dbReference>
<proteinExistence type="inferred from homology"/>
<accession>A0A8J7WJH9</accession>
<evidence type="ECO:0000256" key="8">
    <source>
        <dbReference type="ARBA" id="ARBA00031427"/>
    </source>
</evidence>
<dbReference type="Pfam" id="PF00291">
    <property type="entry name" value="PALP"/>
    <property type="match status" value="1"/>
</dbReference>
<dbReference type="GO" id="GO:0009097">
    <property type="term" value="P:isoleucine biosynthetic process"/>
    <property type="evidence" value="ECO:0007669"/>
    <property type="project" value="TreeGrafter"/>
</dbReference>
<dbReference type="GO" id="GO:0003941">
    <property type="term" value="F:L-serine ammonia-lyase activity"/>
    <property type="evidence" value="ECO:0007669"/>
    <property type="project" value="TreeGrafter"/>
</dbReference>
<dbReference type="SUPFAM" id="SSF53686">
    <property type="entry name" value="Tryptophan synthase beta subunit-like PLP-dependent enzymes"/>
    <property type="match status" value="1"/>
</dbReference>
<dbReference type="Gene3D" id="3.40.50.1100">
    <property type="match status" value="2"/>
</dbReference>
<evidence type="ECO:0000313" key="10">
    <source>
        <dbReference type="EMBL" id="MBS2963386.1"/>
    </source>
</evidence>
<evidence type="ECO:0000259" key="9">
    <source>
        <dbReference type="Pfam" id="PF00291"/>
    </source>
</evidence>
<dbReference type="InterPro" id="IPR050147">
    <property type="entry name" value="Ser/Thr_Dehydratase"/>
</dbReference>
<dbReference type="AlphaFoldDB" id="A0A8J7WJH9"/>
<comment type="cofactor">
    <cofactor evidence="2">
        <name>pyridoxal 5'-phosphate</name>
        <dbReference type="ChEBI" id="CHEBI:597326"/>
    </cofactor>
</comment>
<organism evidence="10 11">
    <name type="scientific">Actinocrinis puniceicyclus</name>
    <dbReference type="NCBI Taxonomy" id="977794"/>
    <lineage>
        <taxon>Bacteria</taxon>
        <taxon>Bacillati</taxon>
        <taxon>Actinomycetota</taxon>
        <taxon>Actinomycetes</taxon>
        <taxon>Catenulisporales</taxon>
        <taxon>Actinospicaceae</taxon>
        <taxon>Actinocrinis</taxon>
    </lineage>
</organism>
<dbReference type="CDD" id="cd01562">
    <property type="entry name" value="Thr-dehyd"/>
    <property type="match status" value="1"/>
</dbReference>
<feature type="domain" description="Tryptophan synthase beta chain-like PALP" evidence="9">
    <location>
        <begin position="22"/>
        <end position="310"/>
    </location>
</feature>
<comment type="similarity">
    <text evidence="3">Belongs to the serine/threonine dehydratase family.</text>
</comment>
<dbReference type="GO" id="GO:0006567">
    <property type="term" value="P:L-threonine catabolic process"/>
    <property type="evidence" value="ECO:0007669"/>
    <property type="project" value="TreeGrafter"/>
</dbReference>
<dbReference type="PANTHER" id="PTHR48078:SF6">
    <property type="entry name" value="L-THREONINE DEHYDRATASE CATABOLIC TDCB"/>
    <property type="match status" value="1"/>
</dbReference>
<protein>
    <recommendedName>
        <fullName evidence="4">threonine ammonia-lyase</fullName>
        <ecNumber evidence="4">4.3.1.19</ecNumber>
    </recommendedName>
    <alternativeName>
        <fullName evidence="8">Threonine deaminase</fullName>
    </alternativeName>
</protein>
<dbReference type="PANTHER" id="PTHR48078">
    <property type="entry name" value="THREONINE DEHYDRATASE, MITOCHONDRIAL-RELATED"/>
    <property type="match status" value="1"/>
</dbReference>
<comment type="catalytic activity">
    <reaction evidence="1">
        <text>L-threonine = 2-oxobutanoate + NH4(+)</text>
        <dbReference type="Rhea" id="RHEA:22108"/>
        <dbReference type="ChEBI" id="CHEBI:16763"/>
        <dbReference type="ChEBI" id="CHEBI:28938"/>
        <dbReference type="ChEBI" id="CHEBI:57926"/>
        <dbReference type="EC" id="4.3.1.19"/>
    </reaction>
</comment>
<keyword evidence="5" id="KW-0663">Pyridoxal phosphate</keyword>
<dbReference type="EC" id="4.3.1.19" evidence="4"/>
<evidence type="ECO:0000256" key="3">
    <source>
        <dbReference type="ARBA" id="ARBA00010869"/>
    </source>
</evidence>
<dbReference type="GO" id="GO:0006565">
    <property type="term" value="P:L-serine catabolic process"/>
    <property type="evidence" value="ECO:0007669"/>
    <property type="project" value="TreeGrafter"/>
</dbReference>
<keyword evidence="6" id="KW-0456">Lyase</keyword>
<dbReference type="Proteomes" id="UP000677913">
    <property type="component" value="Unassembled WGS sequence"/>
</dbReference>
<name>A0A8J7WJH9_9ACTN</name>
<comment type="caution">
    <text evidence="10">The sequence shown here is derived from an EMBL/GenBank/DDBJ whole genome shotgun (WGS) entry which is preliminary data.</text>
</comment>
<dbReference type="EMBL" id="JAGSXH010000025">
    <property type="protein sequence ID" value="MBS2963386.1"/>
    <property type="molecule type" value="Genomic_DNA"/>
</dbReference>